<evidence type="ECO:0000313" key="5">
    <source>
        <dbReference type="Proteomes" id="UP000587211"/>
    </source>
</evidence>
<dbReference type="AlphaFoldDB" id="A0A8I0FVS2"/>
<proteinExistence type="predicted"/>
<feature type="domain" description="ChsH2 rubredoxin-like zinc ribbon" evidence="2">
    <location>
        <begin position="28"/>
        <end position="64"/>
    </location>
</feature>
<dbReference type="Proteomes" id="UP000659061">
    <property type="component" value="Unassembled WGS sequence"/>
</dbReference>
<dbReference type="Proteomes" id="UP000587211">
    <property type="component" value="Unassembled WGS sequence"/>
</dbReference>
<dbReference type="Pfam" id="PF12172">
    <property type="entry name" value="zf-ChsH2"/>
    <property type="match status" value="1"/>
</dbReference>
<evidence type="ECO:0000313" key="6">
    <source>
        <dbReference type="Proteomes" id="UP000659061"/>
    </source>
</evidence>
<reference evidence="3" key="2">
    <citation type="submission" date="2020-09" db="EMBL/GenBank/DDBJ databases">
        <title>Novel species in genus Aeromicrobium.</title>
        <authorList>
            <person name="Zhang G."/>
        </authorList>
    </citation>
    <scope>NUCLEOTIDE SEQUENCE</scope>
    <source>
        <strain evidence="3">SSW1-57</strain>
    </source>
</reference>
<dbReference type="InterPro" id="IPR002878">
    <property type="entry name" value="ChsH2_C"/>
</dbReference>
<evidence type="ECO:0000313" key="3">
    <source>
        <dbReference type="EMBL" id="MBD1269851.1"/>
    </source>
</evidence>
<dbReference type="RefSeq" id="WP_179427192.1">
    <property type="nucleotide sequence ID" value="NZ_BAAAMP010000002.1"/>
</dbReference>
<dbReference type="InterPro" id="IPR052513">
    <property type="entry name" value="Thioester_dehydratase-like"/>
</dbReference>
<dbReference type="PANTHER" id="PTHR34075:SF5">
    <property type="entry name" value="BLR3430 PROTEIN"/>
    <property type="match status" value="1"/>
</dbReference>
<sequence length="148" mass="16371">MPITDTKPRADVADRFVPKASPETRPFWDGTAAGELRIQSCTDCDRPFFYPRSSCPRCGGEALEWITCSGRASLYSYVISQRPAPGFEPPTVIAVVELEEGPRMMTNIVGVPPEPQFLPLDLPLQVTFEQRGDLAIPVFEPSESEVAR</sequence>
<dbReference type="SUPFAM" id="SSF50249">
    <property type="entry name" value="Nucleic acid-binding proteins"/>
    <property type="match status" value="1"/>
</dbReference>
<dbReference type="EMBL" id="JACBZN010000001">
    <property type="protein sequence ID" value="NYI39492.1"/>
    <property type="molecule type" value="Genomic_DNA"/>
</dbReference>
<reference evidence="4 5" key="1">
    <citation type="submission" date="2020-07" db="EMBL/GenBank/DDBJ databases">
        <title>Sequencing the genomes of 1000 actinobacteria strains.</title>
        <authorList>
            <person name="Klenk H.-P."/>
        </authorList>
    </citation>
    <scope>NUCLEOTIDE SEQUENCE [LARGE SCALE GENOMIC DNA]</scope>
    <source>
        <strain evidence="4 5">DSM 19087</strain>
    </source>
</reference>
<accession>A0A8I0FVS2</accession>
<organism evidence="3 6">
    <name type="scientific">Aeromicrobium tamlense</name>
    <dbReference type="NCBI Taxonomy" id="375541"/>
    <lineage>
        <taxon>Bacteria</taxon>
        <taxon>Bacillati</taxon>
        <taxon>Actinomycetota</taxon>
        <taxon>Actinomycetes</taxon>
        <taxon>Propionibacteriales</taxon>
        <taxon>Nocardioidaceae</taxon>
        <taxon>Aeromicrobium</taxon>
    </lineage>
</organism>
<dbReference type="PANTHER" id="PTHR34075">
    <property type="entry name" value="BLR3430 PROTEIN"/>
    <property type="match status" value="1"/>
</dbReference>
<dbReference type="Gene3D" id="6.10.30.10">
    <property type="match status" value="1"/>
</dbReference>
<gene>
    <name evidence="4" type="ORF">BJ975_002867</name>
    <name evidence="3" type="ORF">IDH50_06400</name>
</gene>
<evidence type="ECO:0000259" key="1">
    <source>
        <dbReference type="Pfam" id="PF01796"/>
    </source>
</evidence>
<comment type="caution">
    <text evidence="3">The sequence shown here is derived from an EMBL/GenBank/DDBJ whole genome shotgun (WGS) entry which is preliminary data.</text>
</comment>
<feature type="domain" description="ChsH2 C-terminal OB-fold" evidence="1">
    <location>
        <begin position="65"/>
        <end position="128"/>
    </location>
</feature>
<dbReference type="InterPro" id="IPR012340">
    <property type="entry name" value="NA-bd_OB-fold"/>
</dbReference>
<dbReference type="InterPro" id="IPR022002">
    <property type="entry name" value="ChsH2_Znr"/>
</dbReference>
<evidence type="ECO:0000313" key="4">
    <source>
        <dbReference type="EMBL" id="NYI39492.1"/>
    </source>
</evidence>
<evidence type="ECO:0000259" key="2">
    <source>
        <dbReference type="Pfam" id="PF12172"/>
    </source>
</evidence>
<protein>
    <submittedName>
        <fullName evidence="3">OB-fold domain-containing protein</fullName>
    </submittedName>
</protein>
<name>A0A8I0FVS2_9ACTN</name>
<keyword evidence="5" id="KW-1185">Reference proteome</keyword>
<dbReference type="EMBL" id="JACWMT010000001">
    <property type="protein sequence ID" value="MBD1269851.1"/>
    <property type="molecule type" value="Genomic_DNA"/>
</dbReference>
<dbReference type="Pfam" id="PF01796">
    <property type="entry name" value="OB_ChsH2_C"/>
    <property type="match status" value="1"/>
</dbReference>